<dbReference type="EMBL" id="CP003985">
    <property type="protein sequence ID" value="AGF79335.1"/>
    <property type="molecule type" value="Genomic_DNA"/>
</dbReference>
<dbReference type="Pfam" id="PF01250">
    <property type="entry name" value="Ribosomal_S6"/>
    <property type="match status" value="1"/>
</dbReference>
<keyword evidence="2 6" id="KW-0689">Ribosomal protein</keyword>
<evidence type="ECO:0000313" key="8">
    <source>
        <dbReference type="EMBL" id="AGF79335.1"/>
    </source>
</evidence>
<name>M1PIB4_DESSD</name>
<dbReference type="eggNOG" id="COG0360">
    <property type="taxonomic scope" value="Bacteria"/>
</dbReference>
<dbReference type="InterPro" id="IPR020814">
    <property type="entry name" value="Ribosomal_S6_plastid/chlpt"/>
</dbReference>
<dbReference type="SUPFAM" id="SSF54995">
    <property type="entry name" value="Ribosomal protein S6"/>
    <property type="match status" value="1"/>
</dbReference>
<dbReference type="STRING" id="1167006.UWK_02804"/>
<evidence type="ECO:0000256" key="7">
    <source>
        <dbReference type="SAM" id="MobiDB-lite"/>
    </source>
</evidence>
<keyword evidence="3 6" id="KW-0687">Ribonucleoprotein</keyword>
<dbReference type="Gene3D" id="3.30.70.60">
    <property type="match status" value="1"/>
</dbReference>
<dbReference type="NCBIfam" id="TIGR00166">
    <property type="entry name" value="S6"/>
    <property type="match status" value="1"/>
</dbReference>
<evidence type="ECO:0000256" key="6">
    <source>
        <dbReference type="HAMAP-Rule" id="MF_00360"/>
    </source>
</evidence>
<dbReference type="PANTHER" id="PTHR21011:SF1">
    <property type="entry name" value="SMALL RIBOSOMAL SUBUNIT PROTEIN BS6M"/>
    <property type="match status" value="1"/>
</dbReference>
<dbReference type="RefSeq" id="WP_015405021.1">
    <property type="nucleotide sequence ID" value="NC_020304.1"/>
</dbReference>
<evidence type="ECO:0000256" key="3">
    <source>
        <dbReference type="ARBA" id="ARBA00023274"/>
    </source>
</evidence>
<evidence type="ECO:0000256" key="5">
    <source>
        <dbReference type="ARBA" id="ARBA00035294"/>
    </source>
</evidence>
<dbReference type="GO" id="GO:0005737">
    <property type="term" value="C:cytoplasm"/>
    <property type="evidence" value="ECO:0007669"/>
    <property type="project" value="UniProtKB-ARBA"/>
</dbReference>
<dbReference type="OrthoDB" id="9812702at2"/>
<feature type="compositionally biased region" description="Acidic residues" evidence="7">
    <location>
        <begin position="124"/>
        <end position="144"/>
    </location>
</feature>
<keyword evidence="6" id="KW-0699">rRNA-binding</keyword>
<keyword evidence="6" id="KW-0694">RNA-binding</keyword>
<gene>
    <name evidence="6" type="primary">rpsF</name>
    <name evidence="8" type="ordered locus">UWK_02804</name>
</gene>
<comment type="similarity">
    <text evidence="1 6">Belongs to the bacterial ribosomal protein bS6 family.</text>
</comment>
<sequence length="144" mass="16461">MRRYETIYILRPTMSENEITAVIENTNTILGTEGGQMISLDKWGVRTLAYEIKKETLGYYVYCDYACDPDNVIEMERRFRIDDSVMKYMTVKLEESIDEEGIVSARGEYEAAAIAAAKRAAEASDQEEDLDEDDTLDDDDVEND</sequence>
<dbReference type="CDD" id="cd00473">
    <property type="entry name" value="bS6"/>
    <property type="match status" value="1"/>
</dbReference>
<feature type="region of interest" description="Disordered" evidence="7">
    <location>
        <begin position="117"/>
        <end position="144"/>
    </location>
</feature>
<dbReference type="InterPro" id="IPR014717">
    <property type="entry name" value="Transl_elong_EF1B/ribsomal_bS6"/>
</dbReference>
<dbReference type="Proteomes" id="UP000011721">
    <property type="component" value="Chromosome"/>
</dbReference>
<evidence type="ECO:0000256" key="2">
    <source>
        <dbReference type="ARBA" id="ARBA00022980"/>
    </source>
</evidence>
<dbReference type="GO" id="GO:0005840">
    <property type="term" value="C:ribosome"/>
    <property type="evidence" value="ECO:0007669"/>
    <property type="project" value="UniProtKB-KW"/>
</dbReference>
<evidence type="ECO:0000256" key="1">
    <source>
        <dbReference type="ARBA" id="ARBA00009512"/>
    </source>
</evidence>
<dbReference type="GO" id="GO:0003735">
    <property type="term" value="F:structural constituent of ribosome"/>
    <property type="evidence" value="ECO:0007669"/>
    <property type="project" value="InterPro"/>
</dbReference>
<comment type="function">
    <text evidence="4 6">Binds together with bS18 to 16S ribosomal RNA.</text>
</comment>
<proteinExistence type="inferred from homology"/>
<reference evidence="9" key="1">
    <citation type="journal article" date="2013" name="Stand. Genomic Sci.">
        <title>Complete genome sequence of Desulfocapsa sulfexigens, a marine deltaproteobacterium specialized in disproportionating inorganic sulfur compounds.</title>
        <authorList>
            <person name="Finster K.W."/>
            <person name="Kjeldsen K.U."/>
            <person name="Kube M."/>
            <person name="Reinhardt R."/>
            <person name="Mussmann M."/>
            <person name="Amann R."/>
            <person name="Schreiber L."/>
        </authorList>
    </citation>
    <scope>NUCLEOTIDE SEQUENCE [LARGE SCALE GENOMIC DNA]</scope>
    <source>
        <strain evidence="9">DSM 10523 / SB164P1</strain>
    </source>
</reference>
<accession>M1PIB4</accession>
<dbReference type="AlphaFoldDB" id="M1PIB4"/>
<dbReference type="HAMAP" id="MF_00360">
    <property type="entry name" value="Ribosomal_bS6"/>
    <property type="match status" value="1"/>
</dbReference>
<dbReference type="InterPro" id="IPR035980">
    <property type="entry name" value="Ribosomal_bS6_sf"/>
</dbReference>
<protein>
    <recommendedName>
        <fullName evidence="5 6">Small ribosomal subunit protein bS6</fullName>
    </recommendedName>
</protein>
<dbReference type="InterPro" id="IPR000529">
    <property type="entry name" value="Ribosomal_bS6"/>
</dbReference>
<dbReference type="GO" id="GO:0006412">
    <property type="term" value="P:translation"/>
    <property type="evidence" value="ECO:0007669"/>
    <property type="project" value="UniProtKB-UniRule"/>
</dbReference>
<organism evidence="8 9">
    <name type="scientific">Desulfocapsa sulfexigens (strain DSM 10523 / SB164P1)</name>
    <dbReference type="NCBI Taxonomy" id="1167006"/>
    <lineage>
        <taxon>Bacteria</taxon>
        <taxon>Pseudomonadati</taxon>
        <taxon>Thermodesulfobacteriota</taxon>
        <taxon>Desulfobulbia</taxon>
        <taxon>Desulfobulbales</taxon>
        <taxon>Desulfocapsaceae</taxon>
        <taxon>Desulfocapsa</taxon>
    </lineage>
</organism>
<evidence type="ECO:0000256" key="4">
    <source>
        <dbReference type="ARBA" id="ARBA00035104"/>
    </source>
</evidence>
<dbReference type="PANTHER" id="PTHR21011">
    <property type="entry name" value="MITOCHONDRIAL 28S RIBOSOMAL PROTEIN S6"/>
    <property type="match status" value="1"/>
</dbReference>
<dbReference type="KEGG" id="dsf:UWK_02804"/>
<keyword evidence="9" id="KW-1185">Reference proteome</keyword>
<evidence type="ECO:0000313" key="9">
    <source>
        <dbReference type="Proteomes" id="UP000011721"/>
    </source>
</evidence>
<dbReference type="GO" id="GO:1990904">
    <property type="term" value="C:ribonucleoprotein complex"/>
    <property type="evidence" value="ECO:0007669"/>
    <property type="project" value="UniProtKB-KW"/>
</dbReference>
<dbReference type="GO" id="GO:0070181">
    <property type="term" value="F:small ribosomal subunit rRNA binding"/>
    <property type="evidence" value="ECO:0007669"/>
    <property type="project" value="TreeGrafter"/>
</dbReference>
<dbReference type="HOGENOM" id="CLU_113441_4_0_7"/>